<dbReference type="EMBL" id="PDNV01000006">
    <property type="protein sequence ID" value="PLC53752.1"/>
    <property type="molecule type" value="Genomic_DNA"/>
</dbReference>
<sequence length="97" mass="10793">MAHSDHGIVPGFGEARSGMVHGWHGAGEFYALKQGGIPYPHSAGCRIHEIGRMLEDAFWRTEQSFKGLFMTKKQPRSGNWIERVVGASRRLKDSALV</sequence>
<accession>A0A2N4UFF3</accession>
<dbReference type="RefSeq" id="WP_102069876.1">
    <property type="nucleotide sequence ID" value="NZ_PDNV01000006.1"/>
</dbReference>
<proteinExistence type="predicted"/>
<protein>
    <submittedName>
        <fullName evidence="1">Uncharacterized protein</fullName>
    </submittedName>
</protein>
<name>A0A2N4UFF3_9BURK</name>
<keyword evidence="2" id="KW-1185">Reference proteome</keyword>
<gene>
    <name evidence="1" type="ORF">CR155_09850</name>
</gene>
<comment type="caution">
    <text evidence="1">The sequence shown here is derived from an EMBL/GenBank/DDBJ whole genome shotgun (WGS) entry which is preliminary data.</text>
</comment>
<organism evidence="1 2">
    <name type="scientific">Pollutimonas nitritireducens</name>
    <dbReference type="NCBI Taxonomy" id="2045209"/>
    <lineage>
        <taxon>Bacteria</taxon>
        <taxon>Pseudomonadati</taxon>
        <taxon>Pseudomonadota</taxon>
        <taxon>Betaproteobacteria</taxon>
        <taxon>Burkholderiales</taxon>
        <taxon>Alcaligenaceae</taxon>
        <taxon>Pollutimonas</taxon>
    </lineage>
</organism>
<reference evidence="1 2" key="1">
    <citation type="submission" date="2017-10" db="EMBL/GenBank/DDBJ databases">
        <title>Two draft genome sequences of Pusillimonas sp. strains isolated from a nitrate- and radionuclide-contaminated groundwater in Russia.</title>
        <authorList>
            <person name="Grouzdev D.S."/>
            <person name="Tourova T.P."/>
            <person name="Goeva M.A."/>
            <person name="Babich T.L."/>
            <person name="Sokolova D.S."/>
            <person name="Abdullin R."/>
            <person name="Poltaraus A.B."/>
            <person name="Toshchakov S.V."/>
            <person name="Nazina T.N."/>
        </authorList>
    </citation>
    <scope>NUCLEOTIDE SEQUENCE [LARGE SCALE GENOMIC DNA]</scope>
    <source>
        <strain evidence="1 2">JR1/69-2-13</strain>
    </source>
</reference>
<dbReference type="AlphaFoldDB" id="A0A2N4UFF3"/>
<evidence type="ECO:0000313" key="2">
    <source>
        <dbReference type="Proteomes" id="UP000234328"/>
    </source>
</evidence>
<dbReference type="Proteomes" id="UP000234328">
    <property type="component" value="Unassembled WGS sequence"/>
</dbReference>
<evidence type="ECO:0000313" key="1">
    <source>
        <dbReference type="EMBL" id="PLC53752.1"/>
    </source>
</evidence>